<dbReference type="Pfam" id="PF21530">
    <property type="entry name" value="Pif1_2B_dom"/>
    <property type="match status" value="1"/>
</dbReference>
<feature type="compositionally biased region" description="Basic and acidic residues" evidence="2">
    <location>
        <begin position="839"/>
        <end position="850"/>
    </location>
</feature>
<dbReference type="SUPFAM" id="SSF52540">
    <property type="entry name" value="P-loop containing nucleoside triphosphate hydrolases"/>
    <property type="match status" value="1"/>
</dbReference>
<dbReference type="CDD" id="cd18809">
    <property type="entry name" value="SF1_C_RecD"/>
    <property type="match status" value="1"/>
</dbReference>
<comment type="caution">
    <text evidence="5">The sequence shown here is derived from an EMBL/GenBank/DDBJ whole genome shotgun (WGS) entry which is preliminary data.</text>
</comment>
<dbReference type="Gene3D" id="2.30.30.940">
    <property type="match status" value="1"/>
</dbReference>
<evidence type="ECO:0000259" key="3">
    <source>
        <dbReference type="Pfam" id="PF05970"/>
    </source>
</evidence>
<evidence type="ECO:0000256" key="2">
    <source>
        <dbReference type="SAM" id="MobiDB-lite"/>
    </source>
</evidence>
<dbReference type="GO" id="GO:0006310">
    <property type="term" value="P:DNA recombination"/>
    <property type="evidence" value="ECO:0007669"/>
    <property type="project" value="UniProtKB-KW"/>
</dbReference>
<dbReference type="InterPro" id="IPR049163">
    <property type="entry name" value="Pif1-like_2B_dom"/>
</dbReference>
<proteinExistence type="inferred from homology"/>
<keyword evidence="1" id="KW-0227">DNA damage</keyword>
<feature type="domain" description="DNA helicase Pif1-like 2B" evidence="4">
    <location>
        <begin position="149"/>
        <end position="189"/>
    </location>
</feature>
<evidence type="ECO:0000256" key="1">
    <source>
        <dbReference type="RuleBase" id="RU363044"/>
    </source>
</evidence>
<dbReference type="GO" id="GO:0006281">
    <property type="term" value="P:DNA repair"/>
    <property type="evidence" value="ECO:0007669"/>
    <property type="project" value="UniProtKB-KW"/>
</dbReference>
<keyword evidence="1" id="KW-0378">Hydrolase</keyword>
<feature type="compositionally biased region" description="Polar residues" evidence="2">
    <location>
        <begin position="819"/>
        <end position="833"/>
    </location>
</feature>
<gene>
    <name evidence="5" type="ORF">ACJMK2_015070</name>
</gene>
<protein>
    <recommendedName>
        <fullName evidence="1">ATP-dependent DNA helicase</fullName>
        <ecNumber evidence="1">5.6.2.3</ecNumber>
    </recommendedName>
</protein>
<sequence length="850" mass="96671">MLSLKHFEQIEYVCRTIKHKDLYFGGIQVIARGDFFQLPPVSDPLTSDSGEYCFKSNIFAMVFGHKIILDEVIRQDELDFIKAINDVSKGEIPEDTKNLILRLQRPLPPGDDPIRLCGRNFDCDIFNACKLMEMDGVSKCYQSIDEDVNKLCSKMCVPKLLHLKIGCPVMLVKNISSALVNGLQGKVVAMKEDSVTVDFENDLVQLGRETFTVYSSIDKKIVATRHQIPLILSFSITIHKAQGLTLDRVEVDASNIFAPGQLGVAMGRARNKKGLRIISFNSNSVIPQRSCIYEFYNTNFVQFDSSLECCRHSVSLLEKLNLDFDYETGSDSDNSDFSDGEILEVDEMLSIGEDMPASSSDLECRLTTVGSDILEHHVDHTKMKQLIPDNAITPEQMRLKVTLTDIFKKPTKELNTFFGLLYQKIQSIFDKVCGKIEVRKPDSKTWTEYYSEIYQFSVSQECIQILEHFLNSVPNDDTFFAFGKIFDRICEIVLDNNTTNIFNTTPVAHAPPIFVSESGQGKLRYIAGRCIAKSRYHNMKKGKNNLYRKDKINLVSQCFLQVKMLDHLTTSALDLLNNSKYKHTLHETQRRQNINYGLTNINDSVFEFFLQVDDKRRQCQTEDALNWHGAGSLQYCKTVLLKDETLFKTWKLLLINFDPKISAKQVDYTMIASCTRDVYEDLIGRFCRIGDSQFRKDTMTRLGKLKQDSLRKRVVMRSKHTHSSDALALNMKYILEDQSENKLYSHLKLKSQIYDLNDVVFTSFLKSDLILLCKAYGIVAGNVQKSGLINQLCTVIPTLNEMPKPNFLVQNNPVVSSLKASSNEDTSSCSKRQPCTRKRTIEGKGKGKGK</sequence>
<keyword evidence="6" id="KW-1185">Reference proteome</keyword>
<dbReference type="InterPro" id="IPR010285">
    <property type="entry name" value="DNA_helicase_pif1-like_DEAD"/>
</dbReference>
<accession>A0ABD3V573</accession>
<evidence type="ECO:0000259" key="4">
    <source>
        <dbReference type="Pfam" id="PF21530"/>
    </source>
</evidence>
<keyword evidence="1" id="KW-0233">DNA recombination</keyword>
<dbReference type="PANTHER" id="PTHR47642">
    <property type="entry name" value="ATP-DEPENDENT DNA HELICASE"/>
    <property type="match status" value="1"/>
</dbReference>
<name>A0ABD3V573_SINWO</name>
<feature type="region of interest" description="Disordered" evidence="2">
    <location>
        <begin position="819"/>
        <end position="850"/>
    </location>
</feature>
<keyword evidence="1" id="KW-0234">DNA repair</keyword>
<dbReference type="Pfam" id="PF05970">
    <property type="entry name" value="PIF1"/>
    <property type="match status" value="1"/>
</dbReference>
<organism evidence="5 6">
    <name type="scientific">Sinanodonta woodiana</name>
    <name type="common">Chinese pond mussel</name>
    <name type="synonym">Anodonta woodiana</name>
    <dbReference type="NCBI Taxonomy" id="1069815"/>
    <lineage>
        <taxon>Eukaryota</taxon>
        <taxon>Metazoa</taxon>
        <taxon>Spiralia</taxon>
        <taxon>Lophotrochozoa</taxon>
        <taxon>Mollusca</taxon>
        <taxon>Bivalvia</taxon>
        <taxon>Autobranchia</taxon>
        <taxon>Heteroconchia</taxon>
        <taxon>Palaeoheterodonta</taxon>
        <taxon>Unionida</taxon>
        <taxon>Unionoidea</taxon>
        <taxon>Unionidae</taxon>
        <taxon>Unioninae</taxon>
        <taxon>Sinanodonta</taxon>
    </lineage>
</organism>
<comment type="similarity">
    <text evidence="1">Belongs to the helicase family.</text>
</comment>
<dbReference type="InterPro" id="IPR051055">
    <property type="entry name" value="PIF1_helicase"/>
</dbReference>
<keyword evidence="1" id="KW-0067">ATP-binding</keyword>
<feature type="domain" description="DNA helicase Pif1-like DEAD-box helicase" evidence="3">
    <location>
        <begin position="1"/>
        <end position="96"/>
    </location>
</feature>
<keyword evidence="1" id="KW-0347">Helicase</keyword>
<dbReference type="Proteomes" id="UP001634394">
    <property type="component" value="Unassembled WGS sequence"/>
</dbReference>
<dbReference type="Gene3D" id="3.40.50.300">
    <property type="entry name" value="P-loop containing nucleotide triphosphate hydrolases"/>
    <property type="match status" value="2"/>
</dbReference>
<reference evidence="5 6" key="1">
    <citation type="submission" date="2024-11" db="EMBL/GenBank/DDBJ databases">
        <title>Chromosome-level genome assembly of the freshwater bivalve Anodonta woodiana.</title>
        <authorList>
            <person name="Chen X."/>
        </authorList>
    </citation>
    <scope>NUCLEOTIDE SEQUENCE [LARGE SCALE GENOMIC DNA]</scope>
    <source>
        <strain evidence="5">MN2024</strain>
        <tissue evidence="5">Gills</tissue>
    </source>
</reference>
<dbReference type="InterPro" id="IPR027417">
    <property type="entry name" value="P-loop_NTPase"/>
</dbReference>
<dbReference type="GO" id="GO:0005524">
    <property type="term" value="F:ATP binding"/>
    <property type="evidence" value="ECO:0007669"/>
    <property type="project" value="UniProtKB-KW"/>
</dbReference>
<dbReference type="AlphaFoldDB" id="A0ABD3V573"/>
<dbReference type="EMBL" id="JBJQND010000014">
    <property type="protein sequence ID" value="KAL3855873.1"/>
    <property type="molecule type" value="Genomic_DNA"/>
</dbReference>
<dbReference type="EC" id="5.6.2.3" evidence="1"/>
<dbReference type="GO" id="GO:0043139">
    <property type="term" value="F:5'-3' DNA helicase activity"/>
    <property type="evidence" value="ECO:0007669"/>
    <property type="project" value="UniProtKB-EC"/>
</dbReference>
<evidence type="ECO:0000313" key="6">
    <source>
        <dbReference type="Proteomes" id="UP001634394"/>
    </source>
</evidence>
<comment type="catalytic activity">
    <reaction evidence="1">
        <text>ATP + H2O = ADP + phosphate + H(+)</text>
        <dbReference type="Rhea" id="RHEA:13065"/>
        <dbReference type="ChEBI" id="CHEBI:15377"/>
        <dbReference type="ChEBI" id="CHEBI:15378"/>
        <dbReference type="ChEBI" id="CHEBI:30616"/>
        <dbReference type="ChEBI" id="CHEBI:43474"/>
        <dbReference type="ChEBI" id="CHEBI:456216"/>
        <dbReference type="EC" id="5.6.2.3"/>
    </reaction>
</comment>
<keyword evidence="1" id="KW-0547">Nucleotide-binding</keyword>
<comment type="cofactor">
    <cofactor evidence="1">
        <name>Mg(2+)</name>
        <dbReference type="ChEBI" id="CHEBI:18420"/>
    </cofactor>
</comment>
<feature type="non-terminal residue" evidence="5">
    <location>
        <position position="850"/>
    </location>
</feature>
<dbReference type="GO" id="GO:0016787">
    <property type="term" value="F:hydrolase activity"/>
    <property type="evidence" value="ECO:0007669"/>
    <property type="project" value="UniProtKB-KW"/>
</dbReference>
<evidence type="ECO:0000313" key="5">
    <source>
        <dbReference type="EMBL" id="KAL3855873.1"/>
    </source>
</evidence>